<evidence type="ECO:0000313" key="1">
    <source>
        <dbReference type="EMBL" id="NPU69185.1"/>
    </source>
</evidence>
<sequence>MDSLISAAAQALAAGDPLGALNRVALRDDPPALALRGIAMARLGDVIRAKVLLRQAARGFGPKAAMARARCAVAEAEIALAARDLSWPTKTLAEARTTLEQHGDRTNAAYARSLEIRRMVLVGQLDEAERGLADLDPSPLHPAARTIYELIVAGLALRRLQTKAARSALERASRTAHRTRSPELHAEIERAATTLSAPAARLTRDGEDHLLQLDEVEALFRSDMLILDACRLSIRQGSQIVPLARRPVLFALARRLVEKSPDGVPRTELIAHAFRGKDADESHRARLRVEIGRLRHLLRGLAEVNATKDGFALRPGGNRDVVVLAPPVEDENASVLACLADGEAWSSSGLAVALGESQRTVQRALESLASSGKVQSFGRGRAQRWTCTVVTEFATALLLPAWSSLD</sequence>
<dbReference type="Proteomes" id="UP000886476">
    <property type="component" value="Unassembled WGS sequence"/>
</dbReference>
<proteinExistence type="predicted"/>
<reference evidence="1" key="1">
    <citation type="submission" date="2020-05" db="EMBL/GenBank/DDBJ databases">
        <title>Nod-independent and nitrogen-fixing Bradyrhizobium aeschynomene sp. nov. isolated from nodules of Aeschynomene indica.</title>
        <authorList>
            <person name="Zhang Z."/>
        </authorList>
    </citation>
    <scope>NUCLEOTIDE SEQUENCE</scope>
    <source>
        <strain evidence="1">83012</strain>
    </source>
</reference>
<keyword evidence="2" id="KW-1185">Reference proteome</keyword>
<dbReference type="EMBL" id="JABFDN010000015">
    <property type="protein sequence ID" value="NPU69185.1"/>
    <property type="molecule type" value="Genomic_DNA"/>
</dbReference>
<protein>
    <submittedName>
        <fullName evidence="1">Helix-turn-helix domain-containing protein</fullName>
    </submittedName>
</protein>
<organism evidence="1 2">
    <name type="scientific">Bradyrhizobium aeschynomenes</name>
    <dbReference type="NCBI Taxonomy" id="2734909"/>
    <lineage>
        <taxon>Bacteria</taxon>
        <taxon>Pseudomonadati</taxon>
        <taxon>Pseudomonadota</taxon>
        <taxon>Alphaproteobacteria</taxon>
        <taxon>Hyphomicrobiales</taxon>
        <taxon>Nitrobacteraceae</taxon>
        <taxon>Bradyrhizobium</taxon>
    </lineage>
</organism>
<accession>A0ABX2CP50</accession>
<comment type="caution">
    <text evidence="1">The sequence shown here is derived from an EMBL/GenBank/DDBJ whole genome shotgun (WGS) entry which is preliminary data.</text>
</comment>
<dbReference type="InterPro" id="IPR036390">
    <property type="entry name" value="WH_DNA-bd_sf"/>
</dbReference>
<evidence type="ECO:0000313" key="2">
    <source>
        <dbReference type="Proteomes" id="UP000886476"/>
    </source>
</evidence>
<name>A0ABX2CP50_9BRAD</name>
<gene>
    <name evidence="1" type="ORF">HL667_29560</name>
</gene>
<dbReference type="SUPFAM" id="SSF46785">
    <property type="entry name" value="Winged helix' DNA-binding domain"/>
    <property type="match status" value="1"/>
</dbReference>
<dbReference type="RefSeq" id="WP_172114318.1">
    <property type="nucleotide sequence ID" value="NZ_JABFDN010000015.1"/>
</dbReference>